<dbReference type="RefSeq" id="WP_191774922.1">
    <property type="nucleotide sequence ID" value="NZ_JACYFU010000002.1"/>
</dbReference>
<evidence type="ECO:0000313" key="3">
    <source>
        <dbReference type="Proteomes" id="UP000654108"/>
    </source>
</evidence>
<feature type="transmembrane region" description="Helical" evidence="1">
    <location>
        <begin position="31"/>
        <end position="51"/>
    </location>
</feature>
<evidence type="ECO:0000256" key="1">
    <source>
        <dbReference type="SAM" id="Phobius"/>
    </source>
</evidence>
<keyword evidence="1" id="KW-0812">Transmembrane</keyword>
<dbReference type="EMBL" id="JACYFU010000002">
    <property type="protein sequence ID" value="MBD8065775.1"/>
    <property type="molecule type" value="Genomic_DNA"/>
</dbReference>
<sequence length="67" mass="7242">MNLTWIKERSRTVASHEEHQISGAHMETTTIIVIAVSVGMFGLFSLALAIAQLRTRGLVAPGALKPN</sequence>
<gene>
    <name evidence="2" type="ORF">IC608_09835</name>
</gene>
<comment type="caution">
    <text evidence="2">The sequence shown here is derived from an EMBL/GenBank/DDBJ whole genome shotgun (WGS) entry which is preliminary data.</text>
</comment>
<protein>
    <submittedName>
        <fullName evidence="2">Uncharacterized protein</fullName>
    </submittedName>
</protein>
<keyword evidence="3" id="KW-1185">Reference proteome</keyword>
<keyword evidence="1" id="KW-0472">Membrane</keyword>
<evidence type="ECO:0000313" key="2">
    <source>
        <dbReference type="EMBL" id="MBD8065775.1"/>
    </source>
</evidence>
<name>A0A927IQM0_9HYPH</name>
<proteinExistence type="predicted"/>
<dbReference type="Proteomes" id="UP000654108">
    <property type="component" value="Unassembled WGS sequence"/>
</dbReference>
<reference evidence="2" key="1">
    <citation type="submission" date="2020-09" db="EMBL/GenBank/DDBJ databases">
        <title>Genome seq and assembly of Devosia sp.</title>
        <authorList>
            <person name="Chhetri G."/>
        </authorList>
    </citation>
    <scope>NUCLEOTIDE SEQUENCE</scope>
    <source>
        <strain evidence="2">PTR5</strain>
    </source>
</reference>
<dbReference type="AlphaFoldDB" id="A0A927IQM0"/>
<keyword evidence="1" id="KW-1133">Transmembrane helix</keyword>
<organism evidence="2 3">
    <name type="scientific">Devosia oryzisoli</name>
    <dbReference type="NCBI Taxonomy" id="2774138"/>
    <lineage>
        <taxon>Bacteria</taxon>
        <taxon>Pseudomonadati</taxon>
        <taxon>Pseudomonadota</taxon>
        <taxon>Alphaproteobacteria</taxon>
        <taxon>Hyphomicrobiales</taxon>
        <taxon>Devosiaceae</taxon>
        <taxon>Devosia</taxon>
    </lineage>
</organism>
<accession>A0A927IQM0</accession>